<name>A0A067TF71_GALM3</name>
<reference evidence="3" key="1">
    <citation type="journal article" date="2014" name="Proc. Natl. Acad. Sci. U.S.A.">
        <title>Extensive sampling of basidiomycete genomes demonstrates inadequacy of the white-rot/brown-rot paradigm for wood decay fungi.</title>
        <authorList>
            <person name="Riley R."/>
            <person name="Salamov A.A."/>
            <person name="Brown D.W."/>
            <person name="Nagy L.G."/>
            <person name="Floudas D."/>
            <person name="Held B.W."/>
            <person name="Levasseur A."/>
            <person name="Lombard V."/>
            <person name="Morin E."/>
            <person name="Otillar R."/>
            <person name="Lindquist E.A."/>
            <person name="Sun H."/>
            <person name="LaButti K.M."/>
            <person name="Schmutz J."/>
            <person name="Jabbour D."/>
            <person name="Luo H."/>
            <person name="Baker S.E."/>
            <person name="Pisabarro A.G."/>
            <person name="Walton J.D."/>
            <person name="Blanchette R.A."/>
            <person name="Henrissat B."/>
            <person name="Martin F."/>
            <person name="Cullen D."/>
            <person name="Hibbett D.S."/>
            <person name="Grigoriev I.V."/>
        </authorList>
    </citation>
    <scope>NUCLEOTIDE SEQUENCE [LARGE SCALE GENOMIC DNA]</scope>
    <source>
        <strain evidence="3">CBS 339.88</strain>
    </source>
</reference>
<dbReference type="Proteomes" id="UP000027222">
    <property type="component" value="Unassembled WGS sequence"/>
</dbReference>
<evidence type="ECO:0000313" key="2">
    <source>
        <dbReference type="EMBL" id="KDR78534.1"/>
    </source>
</evidence>
<gene>
    <name evidence="2" type="ORF">GALMADRAFT_1254168</name>
</gene>
<dbReference type="AlphaFoldDB" id="A0A067TF71"/>
<feature type="region of interest" description="Disordered" evidence="1">
    <location>
        <begin position="49"/>
        <end position="76"/>
    </location>
</feature>
<sequence>MRICRLWICGHKQTSSIMMPRCFYHVKEFVDLIRLIWMLFESPTASWRETPREKLPRGQSGDQSGPNGGTTNPTNPTKFLSKGIFGASFLFPRDVFYVYKRMALSGSIFSKSGSHQLLSIIQRLYRSLNPSRNTCPLASFVQLGPSAREHNHLTS</sequence>
<keyword evidence="3" id="KW-1185">Reference proteome</keyword>
<protein>
    <submittedName>
        <fullName evidence="2">Uncharacterized protein</fullName>
    </submittedName>
</protein>
<proteinExistence type="predicted"/>
<dbReference type="HOGENOM" id="CLU_1695618_0_0_1"/>
<dbReference type="EMBL" id="KL142374">
    <property type="protein sequence ID" value="KDR78534.1"/>
    <property type="molecule type" value="Genomic_DNA"/>
</dbReference>
<evidence type="ECO:0000313" key="3">
    <source>
        <dbReference type="Proteomes" id="UP000027222"/>
    </source>
</evidence>
<organism evidence="2 3">
    <name type="scientific">Galerina marginata (strain CBS 339.88)</name>
    <dbReference type="NCBI Taxonomy" id="685588"/>
    <lineage>
        <taxon>Eukaryota</taxon>
        <taxon>Fungi</taxon>
        <taxon>Dikarya</taxon>
        <taxon>Basidiomycota</taxon>
        <taxon>Agaricomycotina</taxon>
        <taxon>Agaricomycetes</taxon>
        <taxon>Agaricomycetidae</taxon>
        <taxon>Agaricales</taxon>
        <taxon>Agaricineae</taxon>
        <taxon>Strophariaceae</taxon>
        <taxon>Galerina</taxon>
    </lineage>
</organism>
<evidence type="ECO:0000256" key="1">
    <source>
        <dbReference type="SAM" id="MobiDB-lite"/>
    </source>
</evidence>
<accession>A0A067TF71</accession>